<evidence type="ECO:0000259" key="1">
    <source>
        <dbReference type="Pfam" id="PF00535"/>
    </source>
</evidence>
<evidence type="ECO:0000313" key="3">
    <source>
        <dbReference type="Proteomes" id="UP001268256"/>
    </source>
</evidence>
<reference evidence="3" key="1">
    <citation type="submission" date="2023-07" db="EMBL/GenBank/DDBJ databases">
        <authorList>
            <person name="Luz R."/>
            <person name="Cordeiro R."/>
            <person name="Fonseca A."/>
            <person name="Goncalves V."/>
        </authorList>
    </citation>
    <scope>NUCLEOTIDE SEQUENCE [LARGE SCALE GENOMIC DNA]</scope>
    <source>
        <strain evidence="3">BACA0444</strain>
    </source>
</reference>
<dbReference type="EMBL" id="JAVMIP010000001">
    <property type="protein sequence ID" value="MDS3859213.1"/>
    <property type="molecule type" value="Genomic_DNA"/>
</dbReference>
<dbReference type="Gene3D" id="3.90.550.10">
    <property type="entry name" value="Spore Coat Polysaccharide Biosynthesis Protein SpsA, Chain A"/>
    <property type="match status" value="1"/>
</dbReference>
<keyword evidence="3" id="KW-1185">Reference proteome</keyword>
<dbReference type="Proteomes" id="UP001268256">
    <property type="component" value="Unassembled WGS sequence"/>
</dbReference>
<feature type="domain" description="Glycosyltransferase 2-like" evidence="1">
    <location>
        <begin position="16"/>
        <end position="162"/>
    </location>
</feature>
<dbReference type="SUPFAM" id="SSF53448">
    <property type="entry name" value="Nucleotide-diphospho-sugar transferases"/>
    <property type="match status" value="1"/>
</dbReference>
<dbReference type="InterPro" id="IPR050834">
    <property type="entry name" value="Glycosyltransf_2"/>
</dbReference>
<dbReference type="CDD" id="cd00761">
    <property type="entry name" value="Glyco_tranf_GTA_type"/>
    <property type="match status" value="1"/>
</dbReference>
<comment type="caution">
    <text evidence="2">The sequence shown here is derived from an EMBL/GenBank/DDBJ whole genome shotgun (WGS) entry which is preliminary data.</text>
</comment>
<dbReference type="EC" id="2.4.-.-" evidence="2"/>
<dbReference type="InterPro" id="IPR001173">
    <property type="entry name" value="Glyco_trans_2-like"/>
</dbReference>
<proteinExistence type="predicted"/>
<gene>
    <name evidence="2" type="ORF">RIF25_00190</name>
</gene>
<dbReference type="InterPro" id="IPR029044">
    <property type="entry name" value="Nucleotide-diphossugar_trans"/>
</dbReference>
<dbReference type="PANTHER" id="PTHR43685:SF2">
    <property type="entry name" value="GLYCOSYLTRANSFERASE 2-LIKE DOMAIN-CONTAINING PROTEIN"/>
    <property type="match status" value="1"/>
</dbReference>
<keyword evidence="2" id="KW-0328">Glycosyltransferase</keyword>
<dbReference type="RefSeq" id="WP_322876552.1">
    <property type="nucleotide sequence ID" value="NZ_JAVMIP010000001.1"/>
</dbReference>
<dbReference type="GO" id="GO:0016757">
    <property type="term" value="F:glycosyltransferase activity"/>
    <property type="evidence" value="ECO:0007669"/>
    <property type="project" value="UniProtKB-KW"/>
</dbReference>
<protein>
    <submittedName>
        <fullName evidence="2">Glycosyltransferase family A protein</fullName>
        <ecNumber evidence="2">2.4.-.-</ecNumber>
    </submittedName>
</protein>
<sequence>MELTSSPSHDTLPLVSVIIPAYNAARFVQETLESVLGQTYQNLEVLVVDDGSNDNTVNIIEQLAQQDSRIILIQQENAGVAAARNAGILQAKGEFIAPVDADDIWYPEKLAKQVVKMLASPAAVGVVYCWSAMIDEKGQFTGGYFIGKQRGYVLPDLICQFFLGNASVPLIRRSCFETVGLYDQELRAQSAQGAEDYDISLRLAEYYQFEVVPEFLVGYRQVPGSMSYSVGTMERSLALLLQSIRQRHPEFPGAIFRWSQAGVYYWLGFRRKECGDYLGSLWLYGQAMLLDPPVVLKRSQFYKDILINFLSLILPFRMIISYLKEVRRKSRSQAEPLTLAELTASAEKYSPMYFEVYEQRLQTLNLAKPVTITSIN</sequence>
<keyword evidence="2" id="KW-0808">Transferase</keyword>
<organism evidence="2 3">
    <name type="scientific">Pseudocalidococcus azoricus BACA0444</name>
    <dbReference type="NCBI Taxonomy" id="2918990"/>
    <lineage>
        <taxon>Bacteria</taxon>
        <taxon>Bacillati</taxon>
        <taxon>Cyanobacteriota</taxon>
        <taxon>Cyanophyceae</taxon>
        <taxon>Acaryochloridales</taxon>
        <taxon>Thermosynechococcaceae</taxon>
        <taxon>Pseudocalidococcus</taxon>
        <taxon>Pseudocalidococcus azoricus</taxon>
    </lineage>
</organism>
<accession>A0AAE4JVM3</accession>
<name>A0AAE4JVM3_9CYAN</name>
<dbReference type="GO" id="GO:0044010">
    <property type="term" value="P:single-species biofilm formation"/>
    <property type="evidence" value="ECO:0007669"/>
    <property type="project" value="TreeGrafter"/>
</dbReference>
<dbReference type="AlphaFoldDB" id="A0AAE4JVM3"/>
<dbReference type="PANTHER" id="PTHR43685">
    <property type="entry name" value="GLYCOSYLTRANSFERASE"/>
    <property type="match status" value="1"/>
</dbReference>
<dbReference type="Pfam" id="PF00535">
    <property type="entry name" value="Glycos_transf_2"/>
    <property type="match status" value="1"/>
</dbReference>
<evidence type="ECO:0000313" key="2">
    <source>
        <dbReference type="EMBL" id="MDS3859213.1"/>
    </source>
</evidence>